<dbReference type="RefSeq" id="XP_046056347.1">
    <property type="nucleotide sequence ID" value="XM_046191160.1"/>
</dbReference>
<sequence length="64" mass="7172">MISHRCLTERIFLRKRNDSNKPRRVCTTECSCDPILYQAFTPTGFNSAGHFGKVGGSFFQLSGS</sequence>
<proteinExistence type="predicted"/>
<name>A0A9P9KW08_FUSRE</name>
<gene>
    <name evidence="1" type="ORF">BKA55DRAFT_549003</name>
</gene>
<dbReference type="GeneID" id="70221114"/>
<keyword evidence="2" id="KW-1185">Reference proteome</keyword>
<organism evidence="1 2">
    <name type="scientific">Fusarium redolens</name>
    <dbReference type="NCBI Taxonomy" id="48865"/>
    <lineage>
        <taxon>Eukaryota</taxon>
        <taxon>Fungi</taxon>
        <taxon>Dikarya</taxon>
        <taxon>Ascomycota</taxon>
        <taxon>Pezizomycotina</taxon>
        <taxon>Sordariomycetes</taxon>
        <taxon>Hypocreomycetidae</taxon>
        <taxon>Hypocreales</taxon>
        <taxon>Nectriaceae</taxon>
        <taxon>Fusarium</taxon>
        <taxon>Fusarium redolens species complex</taxon>
    </lineage>
</organism>
<reference evidence="1" key="1">
    <citation type="journal article" date="2021" name="Nat. Commun.">
        <title>Genetic determinants of endophytism in the Arabidopsis root mycobiome.</title>
        <authorList>
            <person name="Mesny F."/>
            <person name="Miyauchi S."/>
            <person name="Thiergart T."/>
            <person name="Pickel B."/>
            <person name="Atanasova L."/>
            <person name="Karlsson M."/>
            <person name="Huettel B."/>
            <person name="Barry K.W."/>
            <person name="Haridas S."/>
            <person name="Chen C."/>
            <person name="Bauer D."/>
            <person name="Andreopoulos W."/>
            <person name="Pangilinan J."/>
            <person name="LaButti K."/>
            <person name="Riley R."/>
            <person name="Lipzen A."/>
            <person name="Clum A."/>
            <person name="Drula E."/>
            <person name="Henrissat B."/>
            <person name="Kohler A."/>
            <person name="Grigoriev I.V."/>
            <person name="Martin F.M."/>
            <person name="Hacquard S."/>
        </authorList>
    </citation>
    <scope>NUCLEOTIDE SEQUENCE</scope>
    <source>
        <strain evidence="1">MPI-CAGE-AT-0023</strain>
    </source>
</reference>
<dbReference type="Proteomes" id="UP000720189">
    <property type="component" value="Unassembled WGS sequence"/>
</dbReference>
<dbReference type="AlphaFoldDB" id="A0A9P9KW08"/>
<protein>
    <submittedName>
        <fullName evidence="1">Uncharacterized protein</fullName>
    </submittedName>
</protein>
<evidence type="ECO:0000313" key="1">
    <source>
        <dbReference type="EMBL" id="KAH7269579.1"/>
    </source>
</evidence>
<comment type="caution">
    <text evidence="1">The sequence shown here is derived from an EMBL/GenBank/DDBJ whole genome shotgun (WGS) entry which is preliminary data.</text>
</comment>
<evidence type="ECO:0000313" key="2">
    <source>
        <dbReference type="Proteomes" id="UP000720189"/>
    </source>
</evidence>
<dbReference type="EMBL" id="JAGMUX010000001">
    <property type="protein sequence ID" value="KAH7269579.1"/>
    <property type="molecule type" value="Genomic_DNA"/>
</dbReference>
<accession>A0A9P9KW08</accession>